<feature type="domain" description="Solute-binding protein family 5" evidence="3">
    <location>
        <begin position="97"/>
        <end position="501"/>
    </location>
</feature>
<dbReference type="PIRSF" id="PIRSF002741">
    <property type="entry name" value="MppA"/>
    <property type="match status" value="1"/>
</dbReference>
<dbReference type="OrthoDB" id="9803988at2"/>
<proteinExistence type="predicted"/>
<dbReference type="GO" id="GO:0043190">
    <property type="term" value="C:ATP-binding cassette (ABC) transporter complex"/>
    <property type="evidence" value="ECO:0007669"/>
    <property type="project" value="InterPro"/>
</dbReference>
<keyword evidence="1 2" id="KW-0732">Signal</keyword>
<dbReference type="GO" id="GO:0042884">
    <property type="term" value="P:microcin transport"/>
    <property type="evidence" value="ECO:0007669"/>
    <property type="project" value="TreeGrafter"/>
</dbReference>
<dbReference type="PANTHER" id="PTHR30290:SF64">
    <property type="entry name" value="ABC TRANSPORTER PERIPLASMIC BINDING PROTEIN"/>
    <property type="match status" value="1"/>
</dbReference>
<accession>A0A4Z0BPV7</accession>
<evidence type="ECO:0000256" key="2">
    <source>
        <dbReference type="SAM" id="SignalP"/>
    </source>
</evidence>
<sequence length="598" mass="67983">MRGWLVLLASLVAAPAWAAHAYAQFGDIKYGPDFTHFSYVNPQAPKGGEIRMVPPTRPTNFDKFNPFTLKGTPPYGIGALMFDSLLTGNSDEPTTAYGLLAEDVEAAPDGRSATFRLRPQARFHDGKPVLAADVVHSFRTLISKEAAPQYRTIYAEVRQAVAVDDRTVRFEFESPNPELPLVVGGMPVFSREWGKGKPFDQIVSEVPIGSGPYRIANPRMGRDITYQRDPDYWAKDLPVRRGHYNFDRISFKIYLDETARFEGLKSGEFDFLREFTSRNWARQYKGKQFDSGELKKATFENSNPGDFQGYVFNLRNPKFQDIRVRKALTLAMDFEWMNRQLFYGLYKRVQGYFPNSDFHAEGLPKPDELALLERLRDKVRPEVFGPMPISPSTLPPRSLRENLREAQALLRDAGWTYREGALRNEKGEPFVIEFLNDQPGLVRIVAPFEQALAKLGIGWVYRQVDFSLSKERMDKFEFELTSRRIPGMVAPGGELLEYFGSRAATTPGSANYWGIADAAVDELLQKVVQAKTRAELSAAMRALNRVLSHGHYSIPHYYSGAFFIGYRARRFVLPPVIPPYYEADAWAMSTWWASPENR</sequence>
<dbReference type="Gene3D" id="3.10.105.10">
    <property type="entry name" value="Dipeptide-binding Protein, Domain 3"/>
    <property type="match status" value="1"/>
</dbReference>
<protein>
    <submittedName>
        <fullName evidence="4">ABC transporter substrate-binding protein</fullName>
    </submittedName>
</protein>
<dbReference type="SUPFAM" id="SSF53850">
    <property type="entry name" value="Periplasmic binding protein-like II"/>
    <property type="match status" value="1"/>
</dbReference>
<gene>
    <name evidence="4" type="ORF">EZ313_20760</name>
</gene>
<dbReference type="Proteomes" id="UP000298180">
    <property type="component" value="Unassembled WGS sequence"/>
</dbReference>
<feature type="signal peptide" evidence="2">
    <location>
        <begin position="1"/>
        <end position="18"/>
    </location>
</feature>
<dbReference type="GO" id="GO:0030288">
    <property type="term" value="C:outer membrane-bounded periplasmic space"/>
    <property type="evidence" value="ECO:0007669"/>
    <property type="project" value="TreeGrafter"/>
</dbReference>
<dbReference type="InterPro" id="IPR030678">
    <property type="entry name" value="Peptide/Ni-bd"/>
</dbReference>
<dbReference type="PANTHER" id="PTHR30290">
    <property type="entry name" value="PERIPLASMIC BINDING COMPONENT OF ABC TRANSPORTER"/>
    <property type="match status" value="1"/>
</dbReference>
<reference evidence="4 5" key="1">
    <citation type="submission" date="2019-03" db="EMBL/GenBank/DDBJ databases">
        <title>Ramlibacter henchirensis DSM 14656, whole genome shotgun sequence.</title>
        <authorList>
            <person name="Zhang X."/>
            <person name="Feng G."/>
            <person name="Zhu H."/>
        </authorList>
    </citation>
    <scope>NUCLEOTIDE SEQUENCE [LARGE SCALE GENOMIC DNA]</scope>
    <source>
        <strain evidence="4 5">DSM 14656</strain>
    </source>
</reference>
<dbReference type="EMBL" id="SMLM01000003">
    <property type="protein sequence ID" value="TFZ00871.1"/>
    <property type="molecule type" value="Genomic_DNA"/>
</dbReference>
<name>A0A4Z0BPV7_9BURK</name>
<comment type="caution">
    <text evidence="4">The sequence shown here is derived from an EMBL/GenBank/DDBJ whole genome shotgun (WGS) entry which is preliminary data.</text>
</comment>
<evidence type="ECO:0000259" key="3">
    <source>
        <dbReference type="Pfam" id="PF00496"/>
    </source>
</evidence>
<keyword evidence="5" id="KW-1185">Reference proteome</keyword>
<dbReference type="GO" id="GO:0015833">
    <property type="term" value="P:peptide transport"/>
    <property type="evidence" value="ECO:0007669"/>
    <property type="project" value="TreeGrafter"/>
</dbReference>
<dbReference type="RefSeq" id="WP_135265209.1">
    <property type="nucleotide sequence ID" value="NZ_SMLM01000003.1"/>
</dbReference>
<dbReference type="GO" id="GO:1904680">
    <property type="term" value="F:peptide transmembrane transporter activity"/>
    <property type="evidence" value="ECO:0007669"/>
    <property type="project" value="TreeGrafter"/>
</dbReference>
<organism evidence="4 5">
    <name type="scientific">Ramlibacter henchirensis</name>
    <dbReference type="NCBI Taxonomy" id="204072"/>
    <lineage>
        <taxon>Bacteria</taxon>
        <taxon>Pseudomonadati</taxon>
        <taxon>Pseudomonadota</taxon>
        <taxon>Betaproteobacteria</taxon>
        <taxon>Burkholderiales</taxon>
        <taxon>Comamonadaceae</taxon>
        <taxon>Ramlibacter</taxon>
    </lineage>
</organism>
<dbReference type="CDD" id="cd08497">
    <property type="entry name" value="MbnE-like"/>
    <property type="match status" value="1"/>
</dbReference>
<dbReference type="Gene3D" id="3.40.190.10">
    <property type="entry name" value="Periplasmic binding protein-like II"/>
    <property type="match status" value="1"/>
</dbReference>
<dbReference type="InterPro" id="IPR039424">
    <property type="entry name" value="SBP_5"/>
</dbReference>
<evidence type="ECO:0000256" key="1">
    <source>
        <dbReference type="ARBA" id="ARBA00022729"/>
    </source>
</evidence>
<dbReference type="AlphaFoldDB" id="A0A4Z0BPV7"/>
<dbReference type="Pfam" id="PF00496">
    <property type="entry name" value="SBP_bac_5"/>
    <property type="match status" value="1"/>
</dbReference>
<evidence type="ECO:0000313" key="5">
    <source>
        <dbReference type="Proteomes" id="UP000298180"/>
    </source>
</evidence>
<dbReference type="InterPro" id="IPR000914">
    <property type="entry name" value="SBP_5_dom"/>
</dbReference>
<evidence type="ECO:0000313" key="4">
    <source>
        <dbReference type="EMBL" id="TFZ00871.1"/>
    </source>
</evidence>
<feature type="chain" id="PRO_5021360379" evidence="2">
    <location>
        <begin position="19"/>
        <end position="598"/>
    </location>
</feature>